<name>S4PLF2_9NEOP</name>
<accession>S4PLF2</accession>
<reference evidence="1" key="1">
    <citation type="journal article" date="2013" name="BMC Genomics">
        <title>Unscrambling butterfly oogenesis.</title>
        <authorList>
            <person name="Carter J.M."/>
            <person name="Baker S.C."/>
            <person name="Pink R."/>
            <person name="Carter D.R."/>
            <person name="Collins A."/>
            <person name="Tomlin J."/>
            <person name="Gibbs M."/>
            <person name="Breuker C.J."/>
        </authorList>
    </citation>
    <scope>NUCLEOTIDE SEQUENCE</scope>
    <source>
        <tissue evidence="1">Ovary</tissue>
    </source>
</reference>
<dbReference type="EMBL" id="GAIX01000621">
    <property type="protein sequence ID" value="JAA91939.1"/>
    <property type="molecule type" value="Transcribed_RNA"/>
</dbReference>
<evidence type="ECO:0000313" key="1">
    <source>
        <dbReference type="EMBL" id="JAA91939.1"/>
    </source>
</evidence>
<reference evidence="1" key="2">
    <citation type="submission" date="2013-05" db="EMBL/GenBank/DDBJ databases">
        <authorList>
            <person name="Carter J.-M."/>
            <person name="Baker S.C."/>
            <person name="Pink R."/>
            <person name="Carter D.R.F."/>
            <person name="Collins A."/>
            <person name="Tomlin J."/>
            <person name="Gibbs M."/>
            <person name="Breuker C.J."/>
        </authorList>
    </citation>
    <scope>NUCLEOTIDE SEQUENCE</scope>
    <source>
        <tissue evidence="1">Ovary</tissue>
    </source>
</reference>
<proteinExistence type="predicted"/>
<sequence length="69" mass="7944">MSLCTCVATRQYSRLSQTREIGACSKQRICQATNFSTLPTNSLRSNRSLLLRVVDDIFIQNREKNHKKI</sequence>
<protein>
    <submittedName>
        <fullName evidence="1">Uncharacterized protein</fullName>
    </submittedName>
</protein>
<dbReference type="AlphaFoldDB" id="S4PLF2"/>
<organism evidence="1">
    <name type="scientific">Pararge aegeria</name>
    <name type="common">speckled wood butterfly</name>
    <dbReference type="NCBI Taxonomy" id="116150"/>
    <lineage>
        <taxon>Eukaryota</taxon>
        <taxon>Metazoa</taxon>
        <taxon>Ecdysozoa</taxon>
        <taxon>Arthropoda</taxon>
        <taxon>Hexapoda</taxon>
        <taxon>Insecta</taxon>
        <taxon>Pterygota</taxon>
        <taxon>Neoptera</taxon>
        <taxon>Endopterygota</taxon>
        <taxon>Lepidoptera</taxon>
        <taxon>Glossata</taxon>
        <taxon>Ditrysia</taxon>
        <taxon>Papilionoidea</taxon>
        <taxon>Nymphalidae</taxon>
        <taxon>Satyrinae</taxon>
        <taxon>Satyrini</taxon>
        <taxon>Parargina</taxon>
        <taxon>Pararge</taxon>
    </lineage>
</organism>